<dbReference type="Pfam" id="PF13581">
    <property type="entry name" value="HATPase_c_2"/>
    <property type="match status" value="1"/>
</dbReference>
<evidence type="ECO:0000313" key="4">
    <source>
        <dbReference type="Proteomes" id="UP000199197"/>
    </source>
</evidence>
<dbReference type="EMBL" id="CZVW01000013">
    <property type="protein sequence ID" value="CUT02583.1"/>
    <property type="molecule type" value="Genomic_DNA"/>
</dbReference>
<keyword evidence="4" id="KW-1185">Reference proteome</keyword>
<proteinExistence type="predicted"/>
<dbReference type="CDD" id="cd16936">
    <property type="entry name" value="HATPase_RsbW-like"/>
    <property type="match status" value="1"/>
</dbReference>
<dbReference type="InterPro" id="IPR003594">
    <property type="entry name" value="HATPase_dom"/>
</dbReference>
<dbReference type="SUPFAM" id="SSF55874">
    <property type="entry name" value="ATPase domain of HSP90 chaperone/DNA topoisomerase II/histidine kinase"/>
    <property type="match status" value="1"/>
</dbReference>
<keyword evidence="3" id="KW-0418">Kinase</keyword>
<sequence>MRFEIKDKINAVKISELRTKLKNFLLANGVDDETASDIELVVSEMLTNVYKHSYKESEGDVLLNAEINEGNLVISIRDFGEKFAPESIKEPNPEVLADHGYGLYIAGQIMDKIEYVLSHETGTEVVLTKYLKKNG</sequence>
<dbReference type="PANTHER" id="PTHR35526:SF3">
    <property type="entry name" value="ANTI-SIGMA-F FACTOR RSBW"/>
    <property type="match status" value="1"/>
</dbReference>
<organism evidence="3 4">
    <name type="scientific">Candidatus Chryseopegocella kryptomonas</name>
    <dbReference type="NCBI Taxonomy" id="1633643"/>
    <lineage>
        <taxon>Bacteria</taxon>
        <taxon>Pseudomonadati</taxon>
        <taxon>Candidatus Kryptoniota</taxon>
        <taxon>Candidatus Chryseopegocella</taxon>
    </lineage>
</organism>
<dbReference type="Gene3D" id="3.30.565.10">
    <property type="entry name" value="Histidine kinase-like ATPase, C-terminal domain"/>
    <property type="match status" value="1"/>
</dbReference>
<dbReference type="GO" id="GO:0004674">
    <property type="term" value="F:protein serine/threonine kinase activity"/>
    <property type="evidence" value="ECO:0007669"/>
    <property type="project" value="UniProtKB-KW"/>
</dbReference>
<evidence type="ECO:0000313" key="3">
    <source>
        <dbReference type="EMBL" id="CUT02583.1"/>
    </source>
</evidence>
<dbReference type="Proteomes" id="UP000199197">
    <property type="component" value="Unassembled WGS sequence"/>
</dbReference>
<evidence type="ECO:0000256" key="1">
    <source>
        <dbReference type="ARBA" id="ARBA00022527"/>
    </source>
</evidence>
<keyword evidence="3" id="KW-0808">Transferase</keyword>
<evidence type="ECO:0000259" key="2">
    <source>
        <dbReference type="Pfam" id="PF13581"/>
    </source>
</evidence>
<protein>
    <submittedName>
        <fullName evidence="3">Serine/threonine-protein kinase RsbW</fullName>
    </submittedName>
</protein>
<feature type="domain" description="Histidine kinase/HSP90-like ATPase" evidence="2">
    <location>
        <begin position="13"/>
        <end position="129"/>
    </location>
</feature>
<dbReference type="RefSeq" id="WP_092350079.1">
    <property type="nucleotide sequence ID" value="NZ_CZVW01000013.1"/>
</dbReference>
<keyword evidence="1" id="KW-0723">Serine/threonine-protein kinase</keyword>
<dbReference type="OrthoDB" id="9792240at2"/>
<gene>
    <name evidence="3" type="ORF">JGI23_01280</name>
</gene>
<dbReference type="AlphaFoldDB" id="A0A0P1NU82"/>
<accession>A0A0P1NU82</accession>
<name>A0A0P1NU82_9BACT</name>
<dbReference type="InterPro" id="IPR050267">
    <property type="entry name" value="Anti-sigma-factor_SerPK"/>
</dbReference>
<dbReference type="InterPro" id="IPR036890">
    <property type="entry name" value="HATPase_C_sf"/>
</dbReference>
<dbReference type="PANTHER" id="PTHR35526">
    <property type="entry name" value="ANTI-SIGMA-F FACTOR RSBW-RELATED"/>
    <property type="match status" value="1"/>
</dbReference>
<reference evidence="4" key="1">
    <citation type="submission" date="2015-11" db="EMBL/GenBank/DDBJ databases">
        <authorList>
            <person name="Varghese N."/>
        </authorList>
    </citation>
    <scope>NUCLEOTIDE SEQUENCE [LARGE SCALE GENOMIC DNA]</scope>
    <source>
        <strain evidence="4">JGI-23</strain>
    </source>
</reference>